<keyword evidence="10" id="KW-0325">Glycoprotein</keyword>
<dbReference type="PROSITE" id="PS50025">
    <property type="entry name" value="LAM_G_DOMAIN"/>
    <property type="match status" value="1"/>
</dbReference>
<accession>A0A3Q0SFF0</accession>
<dbReference type="Gene3D" id="2.60.120.200">
    <property type="match status" value="4"/>
</dbReference>
<dbReference type="GO" id="GO:0005102">
    <property type="term" value="F:signaling receptor binding"/>
    <property type="evidence" value="ECO:0007669"/>
    <property type="project" value="InterPro"/>
</dbReference>
<dbReference type="InterPro" id="IPR050440">
    <property type="entry name" value="Laminin/Netrin_ECM"/>
</dbReference>
<protein>
    <submittedName>
        <fullName evidence="17">Si:ch211-241e1.3</fullName>
    </submittedName>
</protein>
<evidence type="ECO:0000256" key="4">
    <source>
        <dbReference type="ARBA" id="ARBA00022729"/>
    </source>
</evidence>
<dbReference type="Proteomes" id="UP000261340">
    <property type="component" value="Unplaced"/>
</dbReference>
<comment type="caution">
    <text evidence="12">Lacks conserved residue(s) required for the propagation of feature annotation.</text>
</comment>
<evidence type="ECO:0000256" key="1">
    <source>
        <dbReference type="ARBA" id="ARBA00004302"/>
    </source>
</evidence>
<dbReference type="GO" id="GO:0009887">
    <property type="term" value="P:animal organ morphogenesis"/>
    <property type="evidence" value="ECO:0007669"/>
    <property type="project" value="TreeGrafter"/>
</dbReference>
<evidence type="ECO:0000256" key="2">
    <source>
        <dbReference type="ARBA" id="ARBA00022525"/>
    </source>
</evidence>
<evidence type="ECO:0000256" key="5">
    <source>
        <dbReference type="ARBA" id="ARBA00022737"/>
    </source>
</evidence>
<keyword evidence="3" id="KW-0272">Extracellular matrix</keyword>
<dbReference type="CDD" id="cd00110">
    <property type="entry name" value="LamG"/>
    <property type="match status" value="3"/>
</dbReference>
<evidence type="ECO:0000256" key="7">
    <source>
        <dbReference type="ARBA" id="ARBA00022889"/>
    </source>
</evidence>
<evidence type="ECO:0000256" key="8">
    <source>
        <dbReference type="ARBA" id="ARBA00023054"/>
    </source>
</evidence>
<dbReference type="Pfam" id="PF06009">
    <property type="entry name" value="Laminin_II"/>
    <property type="match status" value="1"/>
</dbReference>
<dbReference type="SUPFAM" id="SSF49899">
    <property type="entry name" value="Concanavalin A-like lectins/glucanases"/>
    <property type="match status" value="4"/>
</dbReference>
<keyword evidence="5" id="KW-0677">Repeat</keyword>
<reference evidence="17" key="2">
    <citation type="submission" date="2025-09" db="UniProtKB">
        <authorList>
            <consortium name="Ensembl"/>
        </authorList>
    </citation>
    <scope>IDENTIFICATION</scope>
</reference>
<dbReference type="Ensembl" id="ENSACIT00000020974.1">
    <property type="protein sequence ID" value="ENSACIP00000020438.1"/>
    <property type="gene ID" value="ENSACIG00000015857.1"/>
</dbReference>
<dbReference type="Pfam" id="PF00053">
    <property type="entry name" value="EGF_laminin"/>
    <property type="match status" value="2"/>
</dbReference>
<dbReference type="SMART" id="SM00181">
    <property type="entry name" value="EGF"/>
    <property type="match status" value="2"/>
</dbReference>
<sequence>CEHLLSLAWQSCLCICAFLFQKCAPGYYRDGSSPYLGRCVPCECNGLSDECEESTGRCLNCQYNTAGDRCERCKEGYYGDAALRTCKACPCPFTAVTKNFAVGCREVYGDIQCICRTGYTGSRCERCAPGYYGDPLVPGGSCRPCNCVGNGNSCDPRTGGDLKERTEALWCDVLFTLNRLDDELGKIKARLDNATAISFEAQLCPFSWHWQTLPSHSRLQCVYNWFTSLYDFALYSHFVCVWFYLLEALLGELANQDGRGDTPSGNLAKMLEEAQGMVDEMENKNFTPQKTAAEKERDEAKKCTTLRKSTTSLSVLMSGALRGHLEDYEAKLKELDKALKDAVDLLEKANAQNGLNAETIGDMQVTKKYKEYEQLAAQLDGAKTDLTKKVNEISKAVAQKDIVEAAEDHAKNLQKIAKDLEEYVTQMFNGIFIKSLGRTEVRDAKDAIEAYKNITDAINAAEAAAKEAKDAADNALDSHGYRINIKLIYGCIILNYFCFRILYSPTDDIGAMIDSAKQKAASANQTASNTMDRLSEIRKEINKISVSPGSSNLGGILDNVNQSVTNLLETISTLDDKISVVENLTSQVSPISNISENIKMLKDLIEQARDAANMIAIPMMFQGSGYVELHPPKNLDDLKAYTAISLMLQRPEGRGDGKRRRRQAGENDMFVLYLGNRDSSKNYIGMVLRSNELYGVYKLNGAEYTMKTGAITKSKNEPAIFDRVDLNRIYQDAELILTKGTDSSAVPTKIGNQGQESENLLDVSPNDIVFYVGGYPANFTPPVSLRYPKYKGCIEISSVNNKDLSLYNFKRRQNINEATPYWTDVKVILRAKKDFVVYVEGSPVVKFPANFDMQTGFDIYIGGVPLDLRERHNITMRPFRGCLKNLKLEGTSIPFDEIFFFLVFHRPHFSLEVRTRSHEGMLFFAATRGGQSHLALYMSKGRIRLSVGKQKIFNREKYNDGKWHTIMFSLEKKKFRLVVDGIRAQDGQLTNAELSSMKQHFLSPSKGLPKQSVSGCMRNFKMNGALMSNPTTNHGAGPCFEGQTQRGAYFSGDGAHVVVNDSFVVGSTFELLFNIRPRSLTGLLLHVGVHSKTQNGPAMGHYLTIYMLRGEVRPNICFLFTILVLLSSKVLGIRTAVSWFFLALSYLINEIFVFSPILPVTSSFVGCIQDMRINGEPVSFERPSGVFGPINLKECPS</sequence>
<dbReference type="PROSITE" id="PS50027">
    <property type="entry name" value="EGF_LAM_2"/>
    <property type="match status" value="2"/>
</dbReference>
<feature type="disulfide bond" evidence="12">
    <location>
        <begin position="115"/>
        <end position="124"/>
    </location>
</feature>
<feature type="signal peptide" evidence="14">
    <location>
        <begin position="1"/>
        <end position="25"/>
    </location>
</feature>
<dbReference type="Pfam" id="PF06008">
    <property type="entry name" value="Laminin_I"/>
    <property type="match status" value="1"/>
</dbReference>
<keyword evidence="2" id="KW-0964">Secreted</keyword>
<dbReference type="InterPro" id="IPR001791">
    <property type="entry name" value="Laminin_G"/>
</dbReference>
<keyword evidence="4 14" id="KW-0732">Signal</keyword>
<dbReference type="OMA" id="TRSHEGM"/>
<evidence type="ECO:0000256" key="13">
    <source>
        <dbReference type="SAM" id="Coils"/>
    </source>
</evidence>
<evidence type="ECO:0000256" key="11">
    <source>
        <dbReference type="ARBA" id="ARBA00023292"/>
    </source>
</evidence>
<dbReference type="InterPro" id="IPR010307">
    <property type="entry name" value="Laminin_dom_II"/>
</dbReference>
<dbReference type="FunFam" id="2.10.25.10:FF:000106">
    <property type="entry name" value="Heparan sulfate proteoglycan 2"/>
    <property type="match status" value="1"/>
</dbReference>
<dbReference type="SMART" id="SM00180">
    <property type="entry name" value="EGF_Lam"/>
    <property type="match status" value="2"/>
</dbReference>
<dbReference type="STRING" id="61819.ENSACIP00000020438"/>
<keyword evidence="7" id="KW-0130">Cell adhesion</keyword>
<keyword evidence="18" id="KW-1185">Reference proteome</keyword>
<evidence type="ECO:0000256" key="9">
    <source>
        <dbReference type="ARBA" id="ARBA00023157"/>
    </source>
</evidence>
<dbReference type="PROSITE" id="PS01248">
    <property type="entry name" value="EGF_LAM_1"/>
    <property type="match status" value="1"/>
</dbReference>
<evidence type="ECO:0000256" key="6">
    <source>
        <dbReference type="ARBA" id="ARBA00022869"/>
    </source>
</evidence>
<feature type="domain" description="Laminin G" evidence="15">
    <location>
        <begin position="882"/>
        <end position="1039"/>
    </location>
</feature>
<evidence type="ECO:0000259" key="15">
    <source>
        <dbReference type="PROSITE" id="PS50025"/>
    </source>
</evidence>
<name>A0A3Q0SFF0_AMPCI</name>
<dbReference type="PANTHER" id="PTHR10574">
    <property type="entry name" value="NETRIN/LAMININ-RELATED"/>
    <property type="match status" value="1"/>
</dbReference>
<feature type="coiled-coil region" evidence="13">
    <location>
        <begin position="325"/>
        <end position="478"/>
    </location>
</feature>
<dbReference type="SUPFAM" id="SSF57196">
    <property type="entry name" value="EGF/Laminin"/>
    <property type="match status" value="2"/>
</dbReference>
<evidence type="ECO:0000256" key="14">
    <source>
        <dbReference type="SAM" id="SignalP"/>
    </source>
</evidence>
<evidence type="ECO:0000313" key="17">
    <source>
        <dbReference type="Ensembl" id="ENSACIP00000020438.1"/>
    </source>
</evidence>
<dbReference type="InterPro" id="IPR013320">
    <property type="entry name" value="ConA-like_dom_sf"/>
</dbReference>
<dbReference type="InterPro" id="IPR002049">
    <property type="entry name" value="LE_dom"/>
</dbReference>
<dbReference type="GO" id="GO:0009888">
    <property type="term" value="P:tissue development"/>
    <property type="evidence" value="ECO:0007669"/>
    <property type="project" value="TreeGrafter"/>
</dbReference>
<dbReference type="GO" id="GO:0045995">
    <property type="term" value="P:regulation of embryonic development"/>
    <property type="evidence" value="ECO:0007669"/>
    <property type="project" value="InterPro"/>
</dbReference>
<dbReference type="PANTHER" id="PTHR10574:SF406">
    <property type="entry name" value="LAMININ SUBUNIT ALPHA 5"/>
    <property type="match status" value="1"/>
</dbReference>
<evidence type="ECO:0000256" key="12">
    <source>
        <dbReference type="PROSITE-ProRule" id="PRU00460"/>
    </source>
</evidence>
<dbReference type="GO" id="GO:0005604">
    <property type="term" value="C:basement membrane"/>
    <property type="evidence" value="ECO:0007669"/>
    <property type="project" value="UniProtKB-SubCell"/>
</dbReference>
<reference evidence="17" key="1">
    <citation type="submission" date="2025-08" db="UniProtKB">
        <authorList>
            <consortium name="Ensembl"/>
        </authorList>
    </citation>
    <scope>IDENTIFICATION</scope>
</reference>
<dbReference type="Pfam" id="PF02210">
    <property type="entry name" value="Laminin_G_2"/>
    <property type="match status" value="2"/>
</dbReference>
<keyword evidence="11 12" id="KW-0424">Laminin EGF-like domain</keyword>
<keyword evidence="6" id="KW-0084">Basement membrane</keyword>
<dbReference type="GO" id="GO:0005576">
    <property type="term" value="C:extracellular region"/>
    <property type="evidence" value="ECO:0007669"/>
    <property type="project" value="UniProtKB-ARBA"/>
</dbReference>
<dbReference type="InterPro" id="IPR009254">
    <property type="entry name" value="Laminin_aI"/>
</dbReference>
<evidence type="ECO:0000256" key="3">
    <source>
        <dbReference type="ARBA" id="ARBA00022530"/>
    </source>
</evidence>
<dbReference type="GO" id="GO:0030155">
    <property type="term" value="P:regulation of cell adhesion"/>
    <property type="evidence" value="ECO:0007669"/>
    <property type="project" value="InterPro"/>
</dbReference>
<feature type="disulfide bond" evidence="12">
    <location>
        <begin position="61"/>
        <end position="70"/>
    </location>
</feature>
<proteinExistence type="predicted"/>
<evidence type="ECO:0000313" key="18">
    <source>
        <dbReference type="Proteomes" id="UP000261340"/>
    </source>
</evidence>
<keyword evidence="9 12" id="KW-1015">Disulfide bond</keyword>
<dbReference type="GeneTree" id="ENSGT00940000155638"/>
<comment type="subcellular location">
    <subcellularLocation>
        <location evidence="1">Secreted</location>
        <location evidence="1">Extracellular space</location>
        <location evidence="1">Extracellular matrix</location>
        <location evidence="1">Basement membrane</location>
    </subcellularLocation>
</comment>
<feature type="domain" description="Laminin EGF-like" evidence="16">
    <location>
        <begin position="42"/>
        <end position="88"/>
    </location>
</feature>
<dbReference type="AlphaFoldDB" id="A0A3Q0SFF0"/>
<dbReference type="SMART" id="SM00282">
    <property type="entry name" value="LamG"/>
    <property type="match status" value="1"/>
</dbReference>
<dbReference type="InterPro" id="IPR000742">
    <property type="entry name" value="EGF"/>
</dbReference>
<dbReference type="GO" id="GO:0007155">
    <property type="term" value="P:cell adhesion"/>
    <property type="evidence" value="ECO:0007669"/>
    <property type="project" value="UniProtKB-KW"/>
</dbReference>
<feature type="chain" id="PRO_5018639896" evidence="14">
    <location>
        <begin position="26"/>
        <end position="1197"/>
    </location>
</feature>
<evidence type="ECO:0000256" key="10">
    <source>
        <dbReference type="ARBA" id="ARBA00023180"/>
    </source>
</evidence>
<organism evidence="17 18">
    <name type="scientific">Amphilophus citrinellus</name>
    <name type="common">Midas cichlid</name>
    <name type="synonym">Cichlasoma citrinellum</name>
    <dbReference type="NCBI Taxonomy" id="61819"/>
    <lineage>
        <taxon>Eukaryota</taxon>
        <taxon>Metazoa</taxon>
        <taxon>Chordata</taxon>
        <taxon>Craniata</taxon>
        <taxon>Vertebrata</taxon>
        <taxon>Euteleostomi</taxon>
        <taxon>Actinopterygii</taxon>
        <taxon>Neopterygii</taxon>
        <taxon>Teleostei</taxon>
        <taxon>Neoteleostei</taxon>
        <taxon>Acanthomorphata</taxon>
        <taxon>Ovalentaria</taxon>
        <taxon>Cichlomorphae</taxon>
        <taxon>Cichliformes</taxon>
        <taxon>Cichlidae</taxon>
        <taxon>New World cichlids</taxon>
        <taxon>Cichlasomatinae</taxon>
        <taxon>Heroini</taxon>
        <taxon>Amphilophus</taxon>
    </lineage>
</organism>
<dbReference type="FunFam" id="2.10.25.10:FF:000033">
    <property type="entry name" value="Laminin subunit alpha 2"/>
    <property type="match status" value="1"/>
</dbReference>
<feature type="domain" description="Laminin EGF-like" evidence="16">
    <location>
        <begin position="89"/>
        <end position="144"/>
    </location>
</feature>
<keyword evidence="8 13" id="KW-0175">Coiled coil</keyword>
<dbReference type="Gene3D" id="2.10.25.10">
    <property type="entry name" value="Laminin"/>
    <property type="match status" value="2"/>
</dbReference>
<evidence type="ECO:0000259" key="16">
    <source>
        <dbReference type="PROSITE" id="PS50027"/>
    </source>
</evidence>
<dbReference type="CDD" id="cd00055">
    <property type="entry name" value="EGF_Lam"/>
    <property type="match status" value="2"/>
</dbReference>
<dbReference type="GO" id="GO:0030334">
    <property type="term" value="P:regulation of cell migration"/>
    <property type="evidence" value="ECO:0007669"/>
    <property type="project" value="InterPro"/>
</dbReference>